<reference evidence="2 3" key="1">
    <citation type="submission" date="2022-12" db="EMBL/GenBank/DDBJ databases">
        <title>Genomic features and morphological characterization of a novel Knufia sp. strain isolated from spacecraft assembly facility.</title>
        <authorList>
            <person name="Teixeira M."/>
            <person name="Chander A.M."/>
            <person name="Stajich J.E."/>
            <person name="Venkateswaran K."/>
        </authorList>
    </citation>
    <scope>NUCLEOTIDE SEQUENCE [LARGE SCALE GENOMIC DNA]</scope>
    <source>
        <strain evidence="2 3">FJI-L2-BK-P2</strain>
    </source>
</reference>
<feature type="region of interest" description="Disordered" evidence="1">
    <location>
        <begin position="350"/>
        <end position="390"/>
    </location>
</feature>
<evidence type="ECO:0000313" key="3">
    <source>
        <dbReference type="Proteomes" id="UP001316803"/>
    </source>
</evidence>
<protein>
    <submittedName>
        <fullName evidence="2">Uncharacterized protein</fullName>
    </submittedName>
</protein>
<evidence type="ECO:0000313" key="2">
    <source>
        <dbReference type="EMBL" id="KAK5951867.1"/>
    </source>
</evidence>
<sequence length="390" mass="44599">MSFIDQLNSMAEDLVFQAKRSKAPTAEVQKSLSLAVWALYMQTVGYSLTFMRPRTYAKPTMERLDIDDHVFKTEGSWFPYPDSEPTAITQFGKYANLQYDLHEIGAQVSSLLFDSNSHGYGQYDRLNDLDQSLQSFSQNLPSFEEGGALNPHTMELKQAYTFCLAYHWFRISLFNFANMPNSPVLAPTRDKTLQRHARHERLKSGLEIANLYKRYYREFSPKHVATWMPLTAVTAAYVLLEDLDDPNVQDLYYNVCKVITSVSQRWFCMRGHARMLLATAEQKGHAMPSNAKQLLKKVAVDNWKADDYKHFEGSVFPNYALAKGEDPRTVGMGDLLEKWKNLNLDNLEEKSSQGRTRLSDLRSSSSTRTGSEDSSDMELDRSVLSERLLS</sequence>
<organism evidence="2 3">
    <name type="scientific">Knufia fluminis</name>
    <dbReference type="NCBI Taxonomy" id="191047"/>
    <lineage>
        <taxon>Eukaryota</taxon>
        <taxon>Fungi</taxon>
        <taxon>Dikarya</taxon>
        <taxon>Ascomycota</taxon>
        <taxon>Pezizomycotina</taxon>
        <taxon>Eurotiomycetes</taxon>
        <taxon>Chaetothyriomycetidae</taxon>
        <taxon>Chaetothyriales</taxon>
        <taxon>Trichomeriaceae</taxon>
        <taxon>Knufia</taxon>
    </lineage>
</organism>
<comment type="caution">
    <text evidence="2">The sequence shown here is derived from an EMBL/GenBank/DDBJ whole genome shotgun (WGS) entry which is preliminary data.</text>
</comment>
<dbReference type="PANTHER" id="PTHR47256">
    <property type="entry name" value="ZN(II)2CYS6 TRANSCRIPTION FACTOR (EUROFUNG)-RELATED"/>
    <property type="match status" value="1"/>
</dbReference>
<dbReference type="Proteomes" id="UP001316803">
    <property type="component" value="Unassembled WGS sequence"/>
</dbReference>
<proteinExistence type="predicted"/>
<dbReference type="PANTHER" id="PTHR47256:SF10">
    <property type="entry name" value="ZN(II)2CYS6 TRANSCRIPTION FACTOR (EUROFUNG)"/>
    <property type="match status" value="1"/>
</dbReference>
<name>A0AAN8EIV8_9EURO</name>
<evidence type="ECO:0000256" key="1">
    <source>
        <dbReference type="SAM" id="MobiDB-lite"/>
    </source>
</evidence>
<dbReference type="InterPro" id="IPR053187">
    <property type="entry name" value="Notoamide_regulator"/>
</dbReference>
<dbReference type="CDD" id="cd12148">
    <property type="entry name" value="fungal_TF_MHR"/>
    <property type="match status" value="1"/>
</dbReference>
<dbReference type="EMBL" id="JAKLMC020000018">
    <property type="protein sequence ID" value="KAK5951867.1"/>
    <property type="molecule type" value="Genomic_DNA"/>
</dbReference>
<gene>
    <name evidence="2" type="ORF">OHC33_007160</name>
</gene>
<feature type="compositionally biased region" description="Basic and acidic residues" evidence="1">
    <location>
        <begin position="378"/>
        <end position="390"/>
    </location>
</feature>
<dbReference type="AlphaFoldDB" id="A0AAN8EIV8"/>
<keyword evidence="3" id="KW-1185">Reference proteome</keyword>
<feature type="compositionally biased region" description="Basic and acidic residues" evidence="1">
    <location>
        <begin position="350"/>
        <end position="360"/>
    </location>
</feature>
<accession>A0AAN8EIV8</accession>